<proteinExistence type="predicted"/>
<reference evidence="1" key="1">
    <citation type="submission" date="2020-04" db="EMBL/GenBank/DDBJ databases">
        <authorList>
            <person name="Chiriac C."/>
            <person name="Salcher M."/>
            <person name="Ghai R."/>
            <person name="Kavagutti S V."/>
        </authorList>
    </citation>
    <scope>NUCLEOTIDE SEQUENCE</scope>
</reference>
<protein>
    <submittedName>
        <fullName evidence="1">Uncharacterized protein</fullName>
    </submittedName>
</protein>
<dbReference type="EMBL" id="LR796640">
    <property type="protein sequence ID" value="CAB4156100.1"/>
    <property type="molecule type" value="Genomic_DNA"/>
</dbReference>
<organism evidence="1">
    <name type="scientific">uncultured Caudovirales phage</name>
    <dbReference type="NCBI Taxonomy" id="2100421"/>
    <lineage>
        <taxon>Viruses</taxon>
        <taxon>Duplodnaviria</taxon>
        <taxon>Heunggongvirae</taxon>
        <taxon>Uroviricota</taxon>
        <taxon>Caudoviricetes</taxon>
        <taxon>Peduoviridae</taxon>
        <taxon>Maltschvirus</taxon>
        <taxon>Maltschvirus maltsch</taxon>
    </lineage>
</organism>
<sequence>MKATCSCCKRKRSVLDLVSVSKRRSGSYNRAGSGGRGKVCRECTTDAVRNTRDARYRDGKLWGVHLDDNGIAWSDAADYFGIDWSDVPRTYYHAKRCPDQFLTPKAGN</sequence>
<name>A0A6J5N8Y9_9CAUD</name>
<gene>
    <name evidence="1" type="ORF">UFOVP665_42</name>
</gene>
<evidence type="ECO:0000313" key="1">
    <source>
        <dbReference type="EMBL" id="CAB4156100.1"/>
    </source>
</evidence>
<accession>A0A6J5N8Y9</accession>